<keyword evidence="4" id="KW-1185">Reference proteome</keyword>
<keyword evidence="1" id="KW-0812">Transmembrane</keyword>
<protein>
    <recommendedName>
        <fullName evidence="5">PEP-CTERM protein-sorting domain-containing protein</fullName>
    </recommendedName>
</protein>
<feature type="transmembrane region" description="Helical" evidence="1">
    <location>
        <begin position="240"/>
        <end position="262"/>
    </location>
</feature>
<dbReference type="EMBL" id="CP036349">
    <property type="protein sequence ID" value="QDV72517.1"/>
    <property type="molecule type" value="Genomic_DNA"/>
</dbReference>
<feature type="chain" id="PRO_5022109419" description="PEP-CTERM protein-sorting domain-containing protein" evidence="2">
    <location>
        <begin position="25"/>
        <end position="271"/>
    </location>
</feature>
<evidence type="ECO:0000256" key="2">
    <source>
        <dbReference type="SAM" id="SignalP"/>
    </source>
</evidence>
<reference evidence="3 4" key="1">
    <citation type="submission" date="2019-02" db="EMBL/GenBank/DDBJ databases">
        <title>Deep-cultivation of Planctomycetes and their phenomic and genomic characterization uncovers novel biology.</title>
        <authorList>
            <person name="Wiegand S."/>
            <person name="Jogler M."/>
            <person name="Boedeker C."/>
            <person name="Pinto D."/>
            <person name="Vollmers J."/>
            <person name="Rivas-Marin E."/>
            <person name="Kohn T."/>
            <person name="Peeters S.H."/>
            <person name="Heuer A."/>
            <person name="Rast P."/>
            <person name="Oberbeckmann S."/>
            <person name="Bunk B."/>
            <person name="Jeske O."/>
            <person name="Meyerdierks A."/>
            <person name="Storesund J.E."/>
            <person name="Kallscheuer N."/>
            <person name="Luecker S."/>
            <person name="Lage O.M."/>
            <person name="Pohl T."/>
            <person name="Merkel B.J."/>
            <person name="Hornburger P."/>
            <person name="Mueller R.-W."/>
            <person name="Bruemmer F."/>
            <person name="Labrenz M."/>
            <person name="Spormann A.M."/>
            <person name="Op den Camp H."/>
            <person name="Overmann J."/>
            <person name="Amann R."/>
            <person name="Jetten M.S.M."/>
            <person name="Mascher T."/>
            <person name="Medema M.H."/>
            <person name="Devos D.P."/>
            <person name="Kaster A.-K."/>
            <person name="Ovreas L."/>
            <person name="Rohde M."/>
            <person name="Galperin M.Y."/>
            <person name="Jogler C."/>
        </authorList>
    </citation>
    <scope>NUCLEOTIDE SEQUENCE [LARGE SCALE GENOMIC DNA]</scope>
    <source>
        <strain evidence="3 4">Spa11</strain>
    </source>
</reference>
<dbReference type="Proteomes" id="UP000316426">
    <property type="component" value="Chromosome"/>
</dbReference>
<keyword evidence="2" id="KW-0732">Signal</keyword>
<dbReference type="RefSeq" id="WP_145107824.1">
    <property type="nucleotide sequence ID" value="NZ_CP036349.1"/>
</dbReference>
<dbReference type="AlphaFoldDB" id="A0A518K423"/>
<organism evidence="3 4">
    <name type="scientific">Botrimarina mediterranea</name>
    <dbReference type="NCBI Taxonomy" id="2528022"/>
    <lineage>
        <taxon>Bacteria</taxon>
        <taxon>Pseudomonadati</taxon>
        <taxon>Planctomycetota</taxon>
        <taxon>Planctomycetia</taxon>
        <taxon>Pirellulales</taxon>
        <taxon>Lacipirellulaceae</taxon>
        <taxon>Botrimarina</taxon>
    </lineage>
</organism>
<accession>A0A518K423</accession>
<keyword evidence="1" id="KW-0472">Membrane</keyword>
<name>A0A518K423_9BACT</name>
<evidence type="ECO:0000313" key="4">
    <source>
        <dbReference type="Proteomes" id="UP000316426"/>
    </source>
</evidence>
<keyword evidence="1" id="KW-1133">Transmembrane helix</keyword>
<feature type="signal peptide" evidence="2">
    <location>
        <begin position="1"/>
        <end position="24"/>
    </location>
</feature>
<evidence type="ECO:0000313" key="3">
    <source>
        <dbReference type="EMBL" id="QDV72517.1"/>
    </source>
</evidence>
<gene>
    <name evidence="3" type="ORF">Spa11_06950</name>
</gene>
<evidence type="ECO:0008006" key="5">
    <source>
        <dbReference type="Google" id="ProtNLM"/>
    </source>
</evidence>
<dbReference type="KEGG" id="bmei:Spa11_06950"/>
<proteinExistence type="predicted"/>
<evidence type="ECO:0000256" key="1">
    <source>
        <dbReference type="SAM" id="Phobius"/>
    </source>
</evidence>
<sequence length="271" mass="28470" precursor="true">MKAVLFPRLLACLAALGAADSALASPLTEFNNATLVADFQFDDAVGTPIESTANSVDPLALWDTDADFGGAATNGSGQFDAAGKNNTEFGTVYVDTPGVTSGVVYGLFDVSWAFDESVYDAAQDEEFRLSLIQFDPRSTFVTVETFFTRTSATEVELYGNAVGTGATDTPDLVLGSSGDLLTIVKADLDSSMFELFYSTDDGATFVSAGAGALDPTRGVESLRFVLNEDFSNDSLLVERIAYAVVPEPMAAALVAIGFAAFASTTRRTAGR</sequence>